<dbReference type="AlphaFoldDB" id="A0A1H5SZQ2"/>
<accession>A0A1H5SZQ2</accession>
<evidence type="ECO:0000313" key="2">
    <source>
        <dbReference type="EMBL" id="SEF55321.1"/>
    </source>
</evidence>
<protein>
    <submittedName>
        <fullName evidence="2">Uncharacterized protein</fullName>
    </submittedName>
</protein>
<evidence type="ECO:0000256" key="1">
    <source>
        <dbReference type="SAM" id="MobiDB-lite"/>
    </source>
</evidence>
<dbReference type="EMBL" id="FNVU01000001">
    <property type="protein sequence ID" value="SEF55321.1"/>
    <property type="molecule type" value="Genomic_DNA"/>
</dbReference>
<organism evidence="2 3">
    <name type="scientific">Actinacidiphila yanglinensis</name>
    <dbReference type="NCBI Taxonomy" id="310779"/>
    <lineage>
        <taxon>Bacteria</taxon>
        <taxon>Bacillati</taxon>
        <taxon>Actinomycetota</taxon>
        <taxon>Actinomycetes</taxon>
        <taxon>Kitasatosporales</taxon>
        <taxon>Streptomycetaceae</taxon>
        <taxon>Actinacidiphila</taxon>
    </lineage>
</organism>
<name>A0A1H5SZQ2_9ACTN</name>
<evidence type="ECO:0000313" key="3">
    <source>
        <dbReference type="Proteomes" id="UP000236754"/>
    </source>
</evidence>
<feature type="region of interest" description="Disordered" evidence="1">
    <location>
        <begin position="85"/>
        <end position="104"/>
    </location>
</feature>
<reference evidence="2 3" key="1">
    <citation type="submission" date="2016-10" db="EMBL/GenBank/DDBJ databases">
        <authorList>
            <person name="de Groot N.N."/>
        </authorList>
    </citation>
    <scope>NUCLEOTIDE SEQUENCE [LARGE SCALE GENOMIC DNA]</scope>
    <source>
        <strain evidence="2 3">CGMCC 4.2023</strain>
    </source>
</reference>
<gene>
    <name evidence="2" type="ORF">SAMN05216223_101315</name>
</gene>
<keyword evidence="3" id="KW-1185">Reference proteome</keyword>
<dbReference type="Proteomes" id="UP000236754">
    <property type="component" value="Unassembled WGS sequence"/>
</dbReference>
<sequence>MDEVFARVRRAVPGVALARLAVPHAADDDNVYFLGDASAPDRVRLDTWPHGRPPFLIEADERRTTSDVDEAVAVVLAWLGAAQPGDGEARWTRPGPDGARSRGT</sequence>
<proteinExistence type="predicted"/>